<evidence type="ECO:0000313" key="1">
    <source>
        <dbReference type="EMBL" id="SMO91289.1"/>
    </source>
</evidence>
<sequence length="42" mass="5007">MKNTFVLLVTLMVSFNIFSMKSDSTKIKIKWHKEDLKSKNKF</sequence>
<dbReference type="EMBL" id="FXTB01000014">
    <property type="protein sequence ID" value="SMO91289.1"/>
    <property type="molecule type" value="Genomic_DNA"/>
</dbReference>
<evidence type="ECO:0000313" key="2">
    <source>
        <dbReference type="Proteomes" id="UP000319040"/>
    </source>
</evidence>
<gene>
    <name evidence="1" type="ORF">SAMN06265379_11436</name>
</gene>
<keyword evidence="2" id="KW-1185">Reference proteome</keyword>
<name>A0A521F562_SACCC</name>
<organism evidence="1 2">
    <name type="scientific">Saccharicrinis carchari</name>
    <dbReference type="NCBI Taxonomy" id="1168039"/>
    <lineage>
        <taxon>Bacteria</taxon>
        <taxon>Pseudomonadati</taxon>
        <taxon>Bacteroidota</taxon>
        <taxon>Bacteroidia</taxon>
        <taxon>Marinilabiliales</taxon>
        <taxon>Marinilabiliaceae</taxon>
        <taxon>Saccharicrinis</taxon>
    </lineage>
</organism>
<dbReference type="AlphaFoldDB" id="A0A521F562"/>
<protein>
    <submittedName>
        <fullName evidence="1">Uncharacterized protein</fullName>
    </submittedName>
</protein>
<proteinExistence type="predicted"/>
<accession>A0A521F562</accession>
<reference evidence="1 2" key="1">
    <citation type="submission" date="2017-05" db="EMBL/GenBank/DDBJ databases">
        <authorList>
            <person name="Varghese N."/>
            <person name="Submissions S."/>
        </authorList>
    </citation>
    <scope>NUCLEOTIDE SEQUENCE [LARGE SCALE GENOMIC DNA]</scope>
    <source>
        <strain evidence="1 2">DSM 27040</strain>
    </source>
</reference>
<dbReference type="Proteomes" id="UP000319040">
    <property type="component" value="Unassembled WGS sequence"/>
</dbReference>